<evidence type="ECO:0000256" key="1">
    <source>
        <dbReference type="ARBA" id="ARBA00007401"/>
    </source>
</evidence>
<dbReference type="Gene3D" id="2.60.40.10">
    <property type="entry name" value="Immunoglobulins"/>
    <property type="match status" value="1"/>
</dbReference>
<keyword evidence="7" id="KW-1185">Reference proteome</keyword>
<name>A0ABR4IL35_9EURO</name>
<dbReference type="PANTHER" id="PTHR42732">
    <property type="entry name" value="BETA-GALACTOSIDASE"/>
    <property type="match status" value="1"/>
</dbReference>
<evidence type="ECO:0000313" key="6">
    <source>
        <dbReference type="EMBL" id="KAL2828468.1"/>
    </source>
</evidence>
<feature type="region of interest" description="Disordered" evidence="4">
    <location>
        <begin position="1"/>
        <end position="23"/>
    </location>
</feature>
<dbReference type="Proteomes" id="UP001610335">
    <property type="component" value="Unassembled WGS sequence"/>
</dbReference>
<evidence type="ECO:0000256" key="3">
    <source>
        <dbReference type="ARBA" id="ARBA00023295"/>
    </source>
</evidence>
<dbReference type="InterPro" id="IPR013783">
    <property type="entry name" value="Ig-like_fold"/>
</dbReference>
<evidence type="ECO:0000256" key="4">
    <source>
        <dbReference type="SAM" id="MobiDB-lite"/>
    </source>
</evidence>
<evidence type="ECO:0000256" key="2">
    <source>
        <dbReference type="ARBA" id="ARBA00022801"/>
    </source>
</evidence>
<comment type="caution">
    <text evidence="6">The sequence shown here is derived from an EMBL/GenBank/DDBJ whole genome shotgun (WGS) entry which is preliminary data.</text>
</comment>
<sequence length="474" mass="51553">MTQMKDLRDTFDPHGGRATGSREMLDNKVAEYGGEMLSINKGAQIPFWQMEYNCDEGLRKYWDDYSAPYHPDGEGPLYNGADSSRYNRNQDSNAIENRPGTGTRVNSGGVNIIFSDSNTHHRGEENYCRSGEADAVRLPKDGWHAHRVMWDNWVDIENVAGHIVGHWNYNDTTVKDVHVISTTKIVELTLNGELKAFGYSDDGGRVLLGQEKTSGTPSAIRLTSQTAPGGFVASGADIAHVDVEVVDQGGQRVPIALNHIDFTLAGEATWRGGIAQGPDNYILSETLPVENGVNRVLLRSTTRAGKIILRANSDGLKPAVITLSTRPISVKDGLSTFVPGEDLQPNLVRGPTPPGEPYVVSRRAVEVVNVTAGSNQDNAMDSLDDNDEAGWKSDSNKNTAWIKYSSNTFVNVSHPGGYEAAGLSKHAVSSQNQRGRYPLKAEARPGQDSTDLSRSNLTIFSSLIEKSATSPTPE</sequence>
<organism evidence="6 7">
    <name type="scientific">Aspergillus cavernicola</name>
    <dbReference type="NCBI Taxonomy" id="176166"/>
    <lineage>
        <taxon>Eukaryota</taxon>
        <taxon>Fungi</taxon>
        <taxon>Dikarya</taxon>
        <taxon>Ascomycota</taxon>
        <taxon>Pezizomycotina</taxon>
        <taxon>Eurotiomycetes</taxon>
        <taxon>Eurotiomycetidae</taxon>
        <taxon>Eurotiales</taxon>
        <taxon>Aspergillaceae</taxon>
        <taxon>Aspergillus</taxon>
        <taxon>Aspergillus subgen. Nidulantes</taxon>
    </lineage>
</organism>
<reference evidence="6 7" key="1">
    <citation type="submission" date="2024-07" db="EMBL/GenBank/DDBJ databases">
        <title>Section-level genome sequencing and comparative genomics of Aspergillus sections Usti and Cavernicolus.</title>
        <authorList>
            <consortium name="Lawrence Berkeley National Laboratory"/>
            <person name="Nybo J.L."/>
            <person name="Vesth T.C."/>
            <person name="Theobald S."/>
            <person name="Frisvad J.C."/>
            <person name="Larsen T.O."/>
            <person name="Kjaerboelling I."/>
            <person name="Rothschild-Mancinelli K."/>
            <person name="Lyhne E.K."/>
            <person name="Kogle M.E."/>
            <person name="Barry K."/>
            <person name="Clum A."/>
            <person name="Na H."/>
            <person name="Ledsgaard L."/>
            <person name="Lin J."/>
            <person name="Lipzen A."/>
            <person name="Kuo A."/>
            <person name="Riley R."/>
            <person name="Mondo S."/>
            <person name="LaButti K."/>
            <person name="Haridas S."/>
            <person name="Pangalinan J."/>
            <person name="Salamov A.A."/>
            <person name="Simmons B.A."/>
            <person name="Magnuson J.K."/>
            <person name="Chen J."/>
            <person name="Drula E."/>
            <person name="Henrissat B."/>
            <person name="Wiebenga A."/>
            <person name="Lubbers R.J."/>
            <person name="Gomes A.C."/>
            <person name="Makela M.R."/>
            <person name="Stajich J."/>
            <person name="Grigoriev I.V."/>
            <person name="Mortensen U.H."/>
            <person name="De vries R.P."/>
            <person name="Baker S.E."/>
            <person name="Andersen M.R."/>
        </authorList>
    </citation>
    <scope>NUCLEOTIDE SEQUENCE [LARGE SCALE GENOMIC DNA]</scope>
    <source>
        <strain evidence="6 7">CBS 600.67</strain>
    </source>
</reference>
<comment type="similarity">
    <text evidence="1">Belongs to the glycosyl hydrolase 2 family.</text>
</comment>
<evidence type="ECO:0000313" key="7">
    <source>
        <dbReference type="Proteomes" id="UP001610335"/>
    </source>
</evidence>
<protein>
    <recommendedName>
        <fullName evidence="5">Glycoside hydrolase family 2 domain-containing protein</fullName>
    </recommendedName>
</protein>
<dbReference type="Pfam" id="PF18565">
    <property type="entry name" value="Glyco_hydro2_C5"/>
    <property type="match status" value="1"/>
</dbReference>
<dbReference type="PANTHER" id="PTHR42732:SF1">
    <property type="entry name" value="BETA-MANNOSIDASE"/>
    <property type="match status" value="1"/>
</dbReference>
<feature type="compositionally biased region" description="Basic and acidic residues" evidence="4">
    <location>
        <begin position="1"/>
        <end position="15"/>
    </location>
</feature>
<dbReference type="InterPro" id="IPR051913">
    <property type="entry name" value="GH2_Domain-Containing"/>
</dbReference>
<keyword evidence="3" id="KW-0326">Glycosidase</keyword>
<feature type="domain" description="Glycoside hydrolase family 2" evidence="5">
    <location>
        <begin position="232"/>
        <end position="322"/>
    </location>
</feature>
<keyword evidence="2" id="KW-0378">Hydrolase</keyword>
<gene>
    <name evidence="6" type="ORF">BDW59DRAFT_159675</name>
</gene>
<feature type="compositionally biased region" description="Polar residues" evidence="4">
    <location>
        <begin position="81"/>
        <end position="95"/>
    </location>
</feature>
<dbReference type="EMBL" id="JBFXLS010000020">
    <property type="protein sequence ID" value="KAL2828468.1"/>
    <property type="molecule type" value="Genomic_DNA"/>
</dbReference>
<feature type="region of interest" description="Disordered" evidence="4">
    <location>
        <begin position="429"/>
        <end position="453"/>
    </location>
</feature>
<dbReference type="InterPro" id="IPR040605">
    <property type="entry name" value="Glyco_hydro2_dom5"/>
</dbReference>
<evidence type="ECO:0000259" key="5">
    <source>
        <dbReference type="Pfam" id="PF18565"/>
    </source>
</evidence>
<accession>A0ABR4IL35</accession>
<feature type="region of interest" description="Disordered" evidence="4">
    <location>
        <begin position="73"/>
        <end position="109"/>
    </location>
</feature>
<proteinExistence type="inferred from homology"/>